<dbReference type="InterPro" id="IPR051802">
    <property type="entry name" value="YfhM-like"/>
</dbReference>
<dbReference type="Pfam" id="PF01835">
    <property type="entry name" value="MG2"/>
    <property type="match status" value="1"/>
</dbReference>
<dbReference type="InterPro" id="IPR011625">
    <property type="entry name" value="A2M_N_BRD"/>
</dbReference>
<evidence type="ECO:0000313" key="5">
    <source>
        <dbReference type="EMBL" id="SNR88373.1"/>
    </source>
</evidence>
<organism evidence="5 6">
    <name type="scientific">Methylobacillus rhizosphaerae</name>
    <dbReference type="NCBI Taxonomy" id="551994"/>
    <lineage>
        <taxon>Bacteria</taxon>
        <taxon>Pseudomonadati</taxon>
        <taxon>Pseudomonadota</taxon>
        <taxon>Betaproteobacteria</taxon>
        <taxon>Nitrosomonadales</taxon>
        <taxon>Methylophilaceae</taxon>
        <taxon>Methylobacillus</taxon>
    </lineage>
</organism>
<dbReference type="InterPro" id="IPR002890">
    <property type="entry name" value="MG2"/>
</dbReference>
<dbReference type="Pfam" id="PF17973">
    <property type="entry name" value="bMG10"/>
    <property type="match status" value="1"/>
</dbReference>
<dbReference type="PANTHER" id="PTHR40094:SF1">
    <property type="entry name" value="UBIQUITIN DOMAIN-CONTAINING PROTEIN"/>
    <property type="match status" value="1"/>
</dbReference>
<dbReference type="InterPro" id="IPR001599">
    <property type="entry name" value="Macroglobln_a2"/>
</dbReference>
<keyword evidence="6" id="KW-1185">Reference proteome</keyword>
<keyword evidence="2" id="KW-0732">Signal</keyword>
<dbReference type="GO" id="GO:0004866">
    <property type="term" value="F:endopeptidase inhibitor activity"/>
    <property type="evidence" value="ECO:0007669"/>
    <property type="project" value="InterPro"/>
</dbReference>
<reference evidence="6" key="1">
    <citation type="submission" date="2017-06" db="EMBL/GenBank/DDBJ databases">
        <authorList>
            <person name="Varghese N."/>
            <person name="Submissions S."/>
        </authorList>
    </citation>
    <scope>NUCLEOTIDE SEQUENCE [LARGE SCALE GENOMIC DNA]</scope>
    <source>
        <strain evidence="6">Ca-68</strain>
    </source>
</reference>
<dbReference type="SMART" id="SM01360">
    <property type="entry name" value="A2M"/>
    <property type="match status" value="1"/>
</dbReference>
<dbReference type="PANTHER" id="PTHR40094">
    <property type="entry name" value="ALPHA-2-MACROGLOBULIN HOMOLOG"/>
    <property type="match status" value="1"/>
</dbReference>
<feature type="domain" description="Alpha-2-macroglobulin bait region" evidence="3">
    <location>
        <begin position="1030"/>
        <end position="1217"/>
    </location>
</feature>
<feature type="signal peptide" evidence="2">
    <location>
        <begin position="1"/>
        <end position="24"/>
    </location>
</feature>
<dbReference type="Pfam" id="PF11974">
    <property type="entry name" value="bMG3"/>
    <property type="match status" value="1"/>
</dbReference>
<dbReference type="InterPro" id="IPR021868">
    <property type="entry name" value="Alpha_2_Macroglob_MG3"/>
</dbReference>
<proteinExistence type="inferred from homology"/>
<feature type="chain" id="PRO_5012014589" description="Alpha-2-macroglobulin" evidence="2">
    <location>
        <begin position="25"/>
        <end position="1959"/>
    </location>
</feature>
<sequence length="1959" mass="214204">MKILRVFVLSVLVLTSLHGGSLYSQETSAGRVKSFTPQGESKQVRQVVARFSAPMVAFGDPRLESPFDVQCAAPGRGHWVDASSWVYDFDADLPAGLTCRFTTKPGFKSLNAEGLEQKQFSFSTGGPAVMSSWPEEGMENIDEEQIFLLGLDAPADIASIKQHAACRITGIGDRIPLEIIEGSKREKILAEQRQRASHFFRVLTEHARTGVLEVKDGRLKDAPVVVAKCGRRLPAGSEVSLLWEKGIASVSGLASSADQVLHFAVRPAFTARTICTRINPNAGCVPVSPVTVQFSAPVARELAQKILLRTEDGKTMPPQLDEEDGKTVESVVFAGPFNARSEVLITLPAKFRDDADRELENATLFPLKIRIDDDPPLIKFSSRFGILESHAQPALPVSVRNIASVAPGQGQLVQPQAAHGVMARLDTDDDAVLADWFRRVTRHPAYEEGGAADRFLKQHERYPREGELPLLMGQDNPSELQMAPLSLPAVHGKALELIGIPLKKPGYYMVEFASERLGAALHAEQKPYYVSSSALVTNMAVHLKHGRESSLVWVTSLDNAHPVKGAKIRVSTCNGKALWEGRTDNAGMAHIDTELDEGEGYASSCYGLLVTARKGDDMSFTLSSWDQGISPWQFNLGGGATASEMMAHTVFDRPLFRADETVSMKHFVRVPTGKGFSLPDQLPKTVTVTHDGSGEQYEVPVQWSATAGISSWKIPKEAKLGTYSVSLMVKPYLLDAGSFRVEQYRVPLMQAVLKAPERPLINGRELAIDAQLNYLAGGAAAGAQVKFRSRLVRHDLSFSGYDDFSFGGSTPKEGIEAVQPYSYDPEDDELESGDETDQAMGYPVRTVSMVLDADGGARVAFDNIPKVEEPRALEVEMEYSDPNGQILNASTRALVLPSALALGIKHEGGIATKDNLSFKVVALDSSGKAVANRKVDVEAYSRKTFAYRKRMLGGFYAYEQTAEVKRIGSVCRGKTDVYGLLQCRGAAPDSGELILLARASDEQGNTAIASSEFYVSDDEHWFDASQSDRIDVLADKHDYMPGDTARFEVRMPFREATALVTVEREGILDSFVVPVSAKSPFVEVPIAENYGPNAYVSVMVVRGRIDPEAPGPFAWLKRMVYQVGKLLGIVKQLPKEIVDTRPTALVDLTKPAFKLGITQIRVGRQAYELKVQVEPEHRTYHPRDKARVKVTVQDSSGKPAANAEVALAAVDEGLLQLARPASWDLLDAMMQRRSIEVHTATAQSQVIGKRHFGKKAAAPGGGGGQGANARELFDTLLLWKPTVMLDQHGQAILEVPLNDALTTFRIAAIAHAGAAQFGSATATISSSQDVMLFAGLPPFVREGDQFSAMVTVRNGGTRPLTLDVTADAGLQPAETRQVSLLAGEGATVAFPFRVPVDTRQLDWKISAKEAGQGAAQDVLHVSQAVGAAYPVRVYQHTMEQLEPGRDWSFPVQKPTGALPGRGGLDIRMNKSLVGDLGAVREWVTRYPYISIEQRASVAVVLENETRWNTVMNSLTRHLDRDGLVKHFPMEWLQGDDSLTAYLLAIADETEYQIPDTARERMLKGLEDFVSGRIHRYGRLQAADLVMRKLAAIDALARYGRTTPGMLTTLEITPDLWPSSGVIDWASLLTRMQDVPGRKQKLEQALQILRSRLMFSGSTMSFSTEKQDYLWWLMVSPDVNAVRALRLLLDDAEFSAADAGRLARGALGRQLGGHWQTTLANAWGVVALRHFRERYERDAVQGTTRVALGEQAISLDWEHARAKQHLDPVAGTAPGAGLETHLAWPDTSQVLSLHHAGSGKPWAFVTSKAALPLEKPLFAGYGIRRTVTAVEQKTSGVWQRGDSYRVRLEIDAQTDMTWVVVNDPVPAGATILGSGLGGDSGQLTASEKQTGWQRPAFEERAVDAFRAYYAYVPKGKFSTEYTVRLNNAGHFEMPATRVEAIYAPEIFGELPVAKMEVKAE</sequence>
<evidence type="ECO:0000313" key="6">
    <source>
        <dbReference type="Proteomes" id="UP000198305"/>
    </source>
</evidence>
<dbReference type="EMBL" id="FZOA01000006">
    <property type="protein sequence ID" value="SNR88373.1"/>
    <property type="molecule type" value="Genomic_DNA"/>
</dbReference>
<dbReference type="OrthoDB" id="9767116at2"/>
<accession>A0A239A0E8</accession>
<dbReference type="Pfam" id="PF00207">
    <property type="entry name" value="A2M"/>
    <property type="match status" value="1"/>
</dbReference>
<evidence type="ECO:0008006" key="7">
    <source>
        <dbReference type="Google" id="ProtNLM"/>
    </source>
</evidence>
<protein>
    <recommendedName>
        <fullName evidence="7">Alpha-2-macroglobulin</fullName>
    </recommendedName>
</protein>
<evidence type="ECO:0000259" key="3">
    <source>
        <dbReference type="SMART" id="SM01359"/>
    </source>
</evidence>
<gene>
    <name evidence="5" type="ORF">SAMN05192560_1569</name>
</gene>
<dbReference type="Gene3D" id="2.60.40.1930">
    <property type="match status" value="1"/>
</dbReference>
<dbReference type="Pfam" id="PF07703">
    <property type="entry name" value="A2M_BRD"/>
    <property type="match status" value="1"/>
</dbReference>
<name>A0A239A0E8_9PROT</name>
<feature type="domain" description="Alpha-2-macroglobulin" evidence="4">
    <location>
        <begin position="1276"/>
        <end position="1366"/>
    </location>
</feature>
<evidence type="ECO:0000256" key="1">
    <source>
        <dbReference type="ARBA" id="ARBA00010556"/>
    </source>
</evidence>
<dbReference type="RefSeq" id="WP_089375675.1">
    <property type="nucleotide sequence ID" value="NZ_FZOA01000006.1"/>
</dbReference>
<dbReference type="InterPro" id="IPR041246">
    <property type="entry name" value="Bact_MG10"/>
</dbReference>
<dbReference type="SMART" id="SM01359">
    <property type="entry name" value="A2M_N_2"/>
    <property type="match status" value="1"/>
</dbReference>
<comment type="similarity">
    <text evidence="1">Belongs to the protease inhibitor I39 (alpha-2-macroglobulin) family. Bacterial alpha-2-macroglobulin subfamily.</text>
</comment>
<dbReference type="Proteomes" id="UP000198305">
    <property type="component" value="Unassembled WGS sequence"/>
</dbReference>
<evidence type="ECO:0000259" key="4">
    <source>
        <dbReference type="SMART" id="SM01360"/>
    </source>
</evidence>
<evidence type="ECO:0000256" key="2">
    <source>
        <dbReference type="SAM" id="SignalP"/>
    </source>
</evidence>